<sequence>MGRRGASPSATRPSRWIAMATPRYRRGGVSIDTERGTLQITGIQGGDINYTYTLSGAQTHAEGEGNNTLTESITITVADQTGDSASGDLVITIVDDMPTAMADTIALQEIDGQGRGNVLDNDRFGADGGTIMGVAVGVQDGPVIGNVGSELQGQYGTLILNADGSYHYMLTADVPAGEAVEEQFTYTLKDGDGDTSTTTITVSVQGDNQVPTITFPGVGEEGALVYESDLDEGSSPSGDRESTSGTVTVTLNGEAGSVTIGDKTFMLDSDGNATLPEGGVSIDTERGTLQITGIQGGDINYTYTLSGAQTHAEGEGNNTLTESITITVADQTGDSASGDLVITIVDDMPTAMADTIALQEIDGQGRGNVLDNDSFGADGGTIMGVAVGVQDGPVIGNVGSELQGQYGTLILNADGSYHYVLTADVPAGEAVEEQFTYTLKDGDGDTSTTTITVSVQGDNQVPTITFPGVGEEGALVYESDLDEGSSPSGDRESISGTITVTLNGEAGSVTIGDKTFTLDSDGNATLPEGGVSIDTERGTLQITGIQGGDINYTYTLSGAQTHAEGEGNNTLTESITITVADQTGDSASGDLVITIVDDVPTIDVTEVTSSVANRVEGEDRVVASGTLTVNHGADGVAQKEGMTISYDGEEYEVIFTNSSCSLSVDLTP</sequence>
<proteinExistence type="predicted"/>
<reference evidence="1 2" key="1">
    <citation type="submission" date="2019-05" db="EMBL/GenBank/DDBJ databases">
        <title>OXA-830, a novel chromosomally encoded expanded-spectrum class D beta-lactamase in Aeromonas simiae.</title>
        <authorList>
            <person name="Zhou W."/>
            <person name="Chen Q."/>
        </authorList>
    </citation>
    <scope>NUCLEOTIDE SEQUENCE [LARGE SCALE GENOMIC DNA]</scope>
    <source>
        <strain evidence="1 2">A6</strain>
    </source>
</reference>
<keyword evidence="2" id="KW-1185">Reference proteome</keyword>
<dbReference type="Proteomes" id="UP000594034">
    <property type="component" value="Chromosome"/>
</dbReference>
<gene>
    <name evidence="1" type="ORF">FE240_02285</name>
</gene>
<organism evidence="1 2">
    <name type="scientific">Aeromonas simiae</name>
    <dbReference type="NCBI Taxonomy" id="218936"/>
    <lineage>
        <taxon>Bacteria</taxon>
        <taxon>Pseudomonadati</taxon>
        <taxon>Pseudomonadota</taxon>
        <taxon>Gammaproteobacteria</taxon>
        <taxon>Aeromonadales</taxon>
        <taxon>Aeromonadaceae</taxon>
        <taxon>Aeromonas</taxon>
    </lineage>
</organism>
<dbReference type="KEGG" id="asim:FE240_02285"/>
<accession>A0A5J6WR97</accession>
<protein>
    <recommendedName>
        <fullName evidence="3">Tandem-95 repeat protein</fullName>
    </recommendedName>
</protein>
<evidence type="ECO:0000313" key="2">
    <source>
        <dbReference type="Proteomes" id="UP000594034"/>
    </source>
</evidence>
<dbReference type="NCBIfam" id="TIGR01965">
    <property type="entry name" value="VCBS_repeat"/>
    <property type="match status" value="2"/>
</dbReference>
<name>A0A5J6WR97_9GAMM</name>
<evidence type="ECO:0000313" key="1">
    <source>
        <dbReference type="EMBL" id="QFI53636.1"/>
    </source>
</evidence>
<dbReference type="AlphaFoldDB" id="A0A5J6WR97"/>
<dbReference type="Pfam" id="PF17963">
    <property type="entry name" value="Big_9"/>
    <property type="match status" value="2"/>
</dbReference>
<dbReference type="EMBL" id="CP040449">
    <property type="protein sequence ID" value="QFI53636.1"/>
    <property type="molecule type" value="Genomic_DNA"/>
</dbReference>
<dbReference type="InterPro" id="IPR010221">
    <property type="entry name" value="VCBS_dom"/>
</dbReference>
<evidence type="ECO:0008006" key="3">
    <source>
        <dbReference type="Google" id="ProtNLM"/>
    </source>
</evidence>